<sequence>MKQAIAKVKIAEYSFDQVESIKIQSSMHQLGDKCTVRLPKKVKWGKGLVSLDEQDILKKGMEIVVEMGYDSDISERFKGYIRHIHLDDIVELECEDNIKWLEEHTFDSFSLKENANISELVQKILPSNSIPLSKALPIPVLSTGKLRIRGCSAQDGIKQISKLFGMKIFFKNGELSFHSAASQVNKVHKIARDKNMASMDAKLITVHDSRKIVELVVTNEQNKGFSLKIGNKGGEVKKIEYQLGANNLATASFSLLNHIINEQYDGMKGSITLFGLPMVEHGDALELDDYLYPDHNGTYWVESVITTLGKEGIRQQVELGRSTDYIFPYQPKDLLNAAIEELATYIVKKLKEANMGIELIQKLY</sequence>
<gene>
    <name evidence="1" type="ORF">HNQ88_005050</name>
</gene>
<dbReference type="EMBL" id="JAVDQD010000014">
    <property type="protein sequence ID" value="MDR6241963.1"/>
    <property type="molecule type" value="Genomic_DNA"/>
</dbReference>
<keyword evidence="2" id="KW-1185">Reference proteome</keyword>
<comment type="caution">
    <text evidence="1">The sequence shown here is derived from an EMBL/GenBank/DDBJ whole genome shotgun (WGS) entry which is preliminary data.</text>
</comment>
<proteinExistence type="predicted"/>
<name>A0AAE4BVR5_9BACT</name>
<organism evidence="1 2">
    <name type="scientific">Aureibacter tunicatorum</name>
    <dbReference type="NCBI Taxonomy" id="866807"/>
    <lineage>
        <taxon>Bacteria</taxon>
        <taxon>Pseudomonadati</taxon>
        <taxon>Bacteroidota</taxon>
        <taxon>Cytophagia</taxon>
        <taxon>Cytophagales</taxon>
        <taxon>Persicobacteraceae</taxon>
        <taxon>Aureibacter</taxon>
    </lineage>
</organism>
<evidence type="ECO:0000313" key="1">
    <source>
        <dbReference type="EMBL" id="MDR6241963.1"/>
    </source>
</evidence>
<dbReference type="Proteomes" id="UP001185092">
    <property type="component" value="Unassembled WGS sequence"/>
</dbReference>
<dbReference type="AlphaFoldDB" id="A0AAE4BVR5"/>
<evidence type="ECO:0000313" key="2">
    <source>
        <dbReference type="Proteomes" id="UP001185092"/>
    </source>
</evidence>
<accession>A0AAE4BVR5</accession>
<protein>
    <submittedName>
        <fullName evidence="1">Uncharacterized protein</fullName>
    </submittedName>
</protein>
<dbReference type="RefSeq" id="WP_309943186.1">
    <property type="nucleotide sequence ID" value="NZ_AP025311.1"/>
</dbReference>
<reference evidence="1" key="1">
    <citation type="submission" date="2023-07" db="EMBL/GenBank/DDBJ databases">
        <title>Genomic Encyclopedia of Type Strains, Phase IV (KMG-IV): sequencing the most valuable type-strain genomes for metagenomic binning, comparative biology and taxonomic classification.</title>
        <authorList>
            <person name="Goeker M."/>
        </authorList>
    </citation>
    <scope>NUCLEOTIDE SEQUENCE</scope>
    <source>
        <strain evidence="1">DSM 26174</strain>
    </source>
</reference>